<protein>
    <recommendedName>
        <fullName evidence="2">SET domain-containing protein</fullName>
    </recommendedName>
</protein>
<feature type="region of interest" description="Disordered" evidence="1">
    <location>
        <begin position="50"/>
        <end position="111"/>
    </location>
</feature>
<dbReference type="InterPro" id="IPR046341">
    <property type="entry name" value="SET_dom_sf"/>
</dbReference>
<gene>
    <name evidence="3" type="ORF">BDZ85DRAFT_26301</name>
</gene>
<dbReference type="PANTHER" id="PTHR47332">
    <property type="entry name" value="SET DOMAIN-CONTAINING PROTEIN 5"/>
    <property type="match status" value="1"/>
</dbReference>
<proteinExistence type="predicted"/>
<evidence type="ECO:0000313" key="3">
    <source>
        <dbReference type="EMBL" id="KAF2220414.1"/>
    </source>
</evidence>
<keyword evidence="4" id="KW-1185">Reference proteome</keyword>
<feature type="region of interest" description="Disordered" evidence="1">
    <location>
        <begin position="148"/>
        <end position="178"/>
    </location>
</feature>
<evidence type="ECO:0000256" key="1">
    <source>
        <dbReference type="SAM" id="MobiDB-lite"/>
    </source>
</evidence>
<dbReference type="OrthoDB" id="265717at2759"/>
<dbReference type="Proteomes" id="UP000799538">
    <property type="component" value="Unassembled WGS sequence"/>
</dbReference>
<evidence type="ECO:0000259" key="2">
    <source>
        <dbReference type="PROSITE" id="PS50280"/>
    </source>
</evidence>
<name>A0A6A6G471_9PEZI</name>
<feature type="compositionally biased region" description="Basic residues" evidence="1">
    <location>
        <begin position="70"/>
        <end position="81"/>
    </location>
</feature>
<dbReference type="EMBL" id="ML992512">
    <property type="protein sequence ID" value="KAF2220414.1"/>
    <property type="molecule type" value="Genomic_DNA"/>
</dbReference>
<dbReference type="InterPro" id="IPR001214">
    <property type="entry name" value="SET_dom"/>
</dbReference>
<sequence>MYITPSHLLFSTDRKQHNHVFPWCRVYDQLFVTRLFQKTCRAALSTAIETSMSDQREHHVPPRSELQTKSQKKNAKRRAKKAAQQASAVDDNEQSEPSMAPMPAVDSRVPSRDASIFGTDYVEDDVFNNPWRLDDYTNDADVSSLDLSTFEESPKSQAQHASETFGENGNDDGTSAAPKSMYELRRDTPGQLAVHATGCLLRGQRILCEKPLHVYNHQSPDPSIEVLREVQKLPDDIFNHFSNLRYNDHSHAGRFRKDSSNVLQPQGVVEATDLDAIQDLSDCEQELLEIWKANRRFIDQTLNCGSIVAAELSRFRHSCRPNAEYHWNEETGHVTLHLTKGVRRGEEITISYLHPVMLASDTRKDKLKHYFGIACQMPCCQNTNQTNSPAAVGRYEPLEASILNYHVFNHTAEQAGLLTTLDKCISYCNAHHLASAAISYYLSRARTYAITNDLPLSLDDYQEAYDLVVLTHGVEHPFARKLLVMTSLLLGAQNDATRYRNITSRFSSPKHLPPISGAPEEILEGLRELHRRWNVEQGLATHEKVMETPWDGSVRERPVLRRKWTR</sequence>
<dbReference type="Pfam" id="PF00856">
    <property type="entry name" value="SET"/>
    <property type="match status" value="1"/>
</dbReference>
<dbReference type="InterPro" id="IPR053185">
    <property type="entry name" value="SET_domain_protein"/>
</dbReference>
<dbReference type="PROSITE" id="PS50280">
    <property type="entry name" value="SET"/>
    <property type="match status" value="1"/>
</dbReference>
<dbReference type="PANTHER" id="PTHR47332:SF4">
    <property type="entry name" value="SET DOMAIN-CONTAINING PROTEIN 5"/>
    <property type="match status" value="1"/>
</dbReference>
<feature type="domain" description="SET" evidence="2">
    <location>
        <begin position="180"/>
        <end position="353"/>
    </location>
</feature>
<feature type="compositionally biased region" description="Polar residues" evidence="1">
    <location>
        <begin position="148"/>
        <end position="173"/>
    </location>
</feature>
<reference evidence="4" key="1">
    <citation type="journal article" date="2020" name="Stud. Mycol.">
        <title>101 Dothideomycetes genomes: A test case for predicting lifestyles and emergence of pathogens.</title>
        <authorList>
            <person name="Haridas S."/>
            <person name="Albert R."/>
            <person name="Binder M."/>
            <person name="Bloem J."/>
            <person name="LaButti K."/>
            <person name="Salamov A."/>
            <person name="Andreopoulos B."/>
            <person name="Baker S."/>
            <person name="Barry K."/>
            <person name="Bills G."/>
            <person name="Bluhm B."/>
            <person name="Cannon C."/>
            <person name="Castanera R."/>
            <person name="Culley D."/>
            <person name="Daum C."/>
            <person name="Ezra D."/>
            <person name="Gonzalez J."/>
            <person name="Henrissat B."/>
            <person name="Kuo A."/>
            <person name="Liang C."/>
            <person name="Lipzen A."/>
            <person name="Lutzoni F."/>
            <person name="Magnuson J."/>
            <person name="Mondo S."/>
            <person name="Nolan M."/>
            <person name="Ohm R."/>
            <person name="Pangilinan J."/>
            <person name="Park H.-J."/>
            <person name="Ramirez L."/>
            <person name="Alfaro M."/>
            <person name="Sun H."/>
            <person name="Tritt A."/>
            <person name="Yoshinaga Y."/>
            <person name="Zwiers L.-H."/>
            <person name="Turgeon B."/>
            <person name="Goodwin S."/>
            <person name="Spatafora J."/>
            <person name="Crous P."/>
            <person name="Grigoriev I."/>
        </authorList>
    </citation>
    <scope>NUCLEOTIDE SEQUENCE [LARGE SCALE GENOMIC DNA]</scope>
    <source>
        <strain evidence="4">CECT 20119</strain>
    </source>
</reference>
<dbReference type="AlphaFoldDB" id="A0A6A6G471"/>
<dbReference type="Gene3D" id="2.170.270.10">
    <property type="entry name" value="SET domain"/>
    <property type="match status" value="1"/>
</dbReference>
<organism evidence="3 4">
    <name type="scientific">Elsinoe ampelina</name>
    <dbReference type="NCBI Taxonomy" id="302913"/>
    <lineage>
        <taxon>Eukaryota</taxon>
        <taxon>Fungi</taxon>
        <taxon>Dikarya</taxon>
        <taxon>Ascomycota</taxon>
        <taxon>Pezizomycotina</taxon>
        <taxon>Dothideomycetes</taxon>
        <taxon>Dothideomycetidae</taxon>
        <taxon>Myriangiales</taxon>
        <taxon>Elsinoaceae</taxon>
        <taxon>Elsinoe</taxon>
    </lineage>
</organism>
<evidence type="ECO:0000313" key="4">
    <source>
        <dbReference type="Proteomes" id="UP000799538"/>
    </source>
</evidence>
<accession>A0A6A6G471</accession>
<dbReference type="CDD" id="cd20071">
    <property type="entry name" value="SET_SMYD"/>
    <property type="match status" value="1"/>
</dbReference>
<dbReference type="SUPFAM" id="SSF82199">
    <property type="entry name" value="SET domain"/>
    <property type="match status" value="1"/>
</dbReference>